<evidence type="ECO:0000256" key="6">
    <source>
        <dbReference type="ARBA" id="ARBA00023034"/>
    </source>
</evidence>
<dbReference type="PANTHER" id="PTHR12791">
    <property type="entry name" value="GOLGI SNARE BET1-RELATED"/>
    <property type="match status" value="1"/>
</dbReference>
<evidence type="ECO:0000256" key="5">
    <source>
        <dbReference type="ARBA" id="ARBA00022989"/>
    </source>
</evidence>
<evidence type="ECO:0000256" key="4">
    <source>
        <dbReference type="ARBA" id="ARBA00022927"/>
    </source>
</evidence>
<evidence type="ECO:0000256" key="2">
    <source>
        <dbReference type="ARBA" id="ARBA00022448"/>
    </source>
</evidence>
<evidence type="ECO:0000256" key="7">
    <source>
        <dbReference type="ARBA" id="ARBA00023136"/>
    </source>
</evidence>
<keyword evidence="7 10" id="KW-0472">Membrane</keyword>
<dbReference type="SUPFAM" id="SSF58038">
    <property type="entry name" value="SNARE fusion complex"/>
    <property type="match status" value="1"/>
</dbReference>
<evidence type="ECO:0000313" key="13">
    <source>
        <dbReference type="Proteomes" id="UP001162060"/>
    </source>
</evidence>
<accession>A0AAV1TBK7</accession>
<feature type="compositionally biased region" description="Polar residues" evidence="9">
    <location>
        <begin position="18"/>
        <end position="29"/>
    </location>
</feature>
<evidence type="ECO:0000313" key="12">
    <source>
        <dbReference type="EMBL" id="CAK7910138.1"/>
    </source>
</evidence>
<evidence type="ECO:0000256" key="10">
    <source>
        <dbReference type="SAM" id="Phobius"/>
    </source>
</evidence>
<dbReference type="GO" id="GO:0015031">
    <property type="term" value="P:protein transport"/>
    <property type="evidence" value="ECO:0007669"/>
    <property type="project" value="UniProtKB-KW"/>
</dbReference>
<name>A0AAV1TBK7_9STRA</name>
<keyword evidence="6" id="KW-0333">Golgi apparatus</keyword>
<keyword evidence="3 10" id="KW-0812">Transmembrane</keyword>
<keyword evidence="5 10" id="KW-1133">Transmembrane helix</keyword>
<dbReference type="InterPro" id="IPR039899">
    <property type="entry name" value="BET1_SNARE"/>
</dbReference>
<organism evidence="12 13">
    <name type="scientific">Peronospora matthiolae</name>
    <dbReference type="NCBI Taxonomy" id="2874970"/>
    <lineage>
        <taxon>Eukaryota</taxon>
        <taxon>Sar</taxon>
        <taxon>Stramenopiles</taxon>
        <taxon>Oomycota</taxon>
        <taxon>Peronosporomycetes</taxon>
        <taxon>Peronosporales</taxon>
        <taxon>Peronosporaceae</taxon>
        <taxon>Peronospora</taxon>
    </lineage>
</organism>
<comment type="subcellular location">
    <subcellularLocation>
        <location evidence="8">Endomembrane system</location>
        <topology evidence="8">Single-pass type IV membrane protein</topology>
    </subcellularLocation>
    <subcellularLocation>
        <location evidence="1">Golgi apparatus membrane</location>
    </subcellularLocation>
</comment>
<dbReference type="GO" id="GO:0000139">
    <property type="term" value="C:Golgi membrane"/>
    <property type="evidence" value="ECO:0007669"/>
    <property type="project" value="UniProtKB-SubCell"/>
</dbReference>
<dbReference type="AlphaFoldDB" id="A0AAV1TBK7"/>
<dbReference type="InterPro" id="IPR000727">
    <property type="entry name" value="T_SNARE_dom"/>
</dbReference>
<dbReference type="Proteomes" id="UP001162060">
    <property type="component" value="Unassembled WGS sequence"/>
</dbReference>
<proteinExistence type="predicted"/>
<evidence type="ECO:0000259" key="11">
    <source>
        <dbReference type="PROSITE" id="PS50192"/>
    </source>
</evidence>
<feature type="transmembrane region" description="Helical" evidence="10">
    <location>
        <begin position="109"/>
        <end position="127"/>
    </location>
</feature>
<reference evidence="12" key="1">
    <citation type="submission" date="2024-01" db="EMBL/GenBank/DDBJ databases">
        <authorList>
            <person name="Webb A."/>
        </authorList>
    </citation>
    <scope>NUCLEOTIDE SEQUENCE</scope>
    <source>
        <strain evidence="12">Pm1</strain>
    </source>
</reference>
<dbReference type="Gene3D" id="1.20.5.110">
    <property type="match status" value="1"/>
</dbReference>
<protein>
    <recommendedName>
        <fullName evidence="11">t-SNARE coiled-coil homology domain-containing protein</fullName>
    </recommendedName>
</protein>
<evidence type="ECO:0000256" key="9">
    <source>
        <dbReference type="SAM" id="MobiDB-lite"/>
    </source>
</evidence>
<comment type="caution">
    <text evidence="12">The sequence shown here is derived from an EMBL/GenBank/DDBJ whole genome shotgun (WGS) entry which is preliminary data.</text>
</comment>
<dbReference type="EMBL" id="CAKLBY020000035">
    <property type="protein sequence ID" value="CAK7910138.1"/>
    <property type="molecule type" value="Genomic_DNA"/>
</dbReference>
<keyword evidence="2" id="KW-0813">Transport</keyword>
<keyword evidence="4" id="KW-0653">Protein transport</keyword>
<gene>
    <name evidence="12" type="ORF">PM001_LOCUS4076</name>
</gene>
<dbReference type="PROSITE" id="PS50192">
    <property type="entry name" value="T_SNARE"/>
    <property type="match status" value="1"/>
</dbReference>
<feature type="domain" description="T-SNARE coiled-coil homology" evidence="11">
    <location>
        <begin position="38"/>
        <end position="100"/>
    </location>
</feature>
<evidence type="ECO:0000256" key="1">
    <source>
        <dbReference type="ARBA" id="ARBA00004394"/>
    </source>
</evidence>
<dbReference type="CDD" id="cd15853">
    <property type="entry name" value="SNARE_Bet1"/>
    <property type="match status" value="1"/>
</dbReference>
<feature type="region of interest" description="Disordered" evidence="9">
    <location>
        <begin position="1"/>
        <end position="41"/>
    </location>
</feature>
<evidence type="ECO:0000256" key="3">
    <source>
        <dbReference type="ARBA" id="ARBA00022692"/>
    </source>
</evidence>
<evidence type="ECO:0000256" key="8">
    <source>
        <dbReference type="ARBA" id="ARBA00046280"/>
    </source>
</evidence>
<sequence length="130" mass="14549">MHKRMANGRATARESLFSGASSRPQNGRTVDNGEQAKRLLEDQNDEQISHLSLQITQLKQLSGSIHAEVLDQNRFLDGMGKEFDNTEGLLGGTMKRLGVMMEQGGSKHMLYLVLFVVVVFVLLYFAIRSH</sequence>